<feature type="domain" description="Reverse transcriptase" evidence="2">
    <location>
        <begin position="1"/>
        <end position="151"/>
    </location>
</feature>
<dbReference type="Proteomes" id="UP000801492">
    <property type="component" value="Unassembled WGS sequence"/>
</dbReference>
<reference evidence="3" key="1">
    <citation type="submission" date="2019-08" db="EMBL/GenBank/DDBJ databases">
        <title>The genome of the North American firefly Photinus pyralis.</title>
        <authorList>
            <consortium name="Photinus pyralis genome working group"/>
            <person name="Fallon T.R."/>
            <person name="Sander Lower S.E."/>
            <person name="Weng J.-K."/>
        </authorList>
    </citation>
    <scope>NUCLEOTIDE SEQUENCE</scope>
    <source>
        <strain evidence="3">TRF0915ILg1</strain>
        <tissue evidence="3">Whole body</tissue>
    </source>
</reference>
<dbReference type="Pfam" id="PF00078">
    <property type="entry name" value="RVT_1"/>
    <property type="match status" value="1"/>
</dbReference>
<organism evidence="3 4">
    <name type="scientific">Ignelater luminosus</name>
    <name type="common">Cucubano</name>
    <name type="synonym">Pyrophorus luminosus</name>
    <dbReference type="NCBI Taxonomy" id="2038154"/>
    <lineage>
        <taxon>Eukaryota</taxon>
        <taxon>Metazoa</taxon>
        <taxon>Ecdysozoa</taxon>
        <taxon>Arthropoda</taxon>
        <taxon>Hexapoda</taxon>
        <taxon>Insecta</taxon>
        <taxon>Pterygota</taxon>
        <taxon>Neoptera</taxon>
        <taxon>Endopterygota</taxon>
        <taxon>Coleoptera</taxon>
        <taxon>Polyphaga</taxon>
        <taxon>Elateriformia</taxon>
        <taxon>Elateroidea</taxon>
        <taxon>Elateridae</taxon>
        <taxon>Agrypninae</taxon>
        <taxon>Pyrophorini</taxon>
        <taxon>Ignelater</taxon>
    </lineage>
</organism>
<evidence type="ECO:0000313" key="4">
    <source>
        <dbReference type="Proteomes" id="UP000801492"/>
    </source>
</evidence>
<dbReference type="CDD" id="cd01650">
    <property type="entry name" value="RT_nLTR_like"/>
    <property type="match status" value="1"/>
</dbReference>
<proteinExistence type="predicted"/>
<comment type="caution">
    <text evidence="3">The sequence shown here is derived from an EMBL/GenBank/DDBJ whole genome shotgun (WGS) entry which is preliminary data.</text>
</comment>
<protein>
    <recommendedName>
        <fullName evidence="2">Reverse transcriptase domain-containing protein</fullName>
    </recommendedName>
</protein>
<sequence>MPKEWSQALIHPVHKKGSTQNPENYRPISPLNVTYKLLAKVINKRIQENIEEKIGQYQAGFGNGKSVINHIFAPRQIEEKCCKRNIPIHALFLDFKQAFDKINRKNLIEAMQSLNIPTELVQLVKMTLVETTNKISYQGQLSAGFTSNSGL</sequence>
<evidence type="ECO:0000259" key="2">
    <source>
        <dbReference type="PROSITE" id="PS50878"/>
    </source>
</evidence>
<dbReference type="AlphaFoldDB" id="A0A8K0DLL0"/>
<dbReference type="InterPro" id="IPR000477">
    <property type="entry name" value="RT_dom"/>
</dbReference>
<evidence type="ECO:0000256" key="1">
    <source>
        <dbReference type="SAM" id="MobiDB-lite"/>
    </source>
</evidence>
<evidence type="ECO:0000313" key="3">
    <source>
        <dbReference type="EMBL" id="KAF2905586.1"/>
    </source>
</evidence>
<feature type="region of interest" description="Disordered" evidence="1">
    <location>
        <begin position="1"/>
        <end position="25"/>
    </location>
</feature>
<keyword evidence="4" id="KW-1185">Reference proteome</keyword>
<dbReference type="PROSITE" id="PS50878">
    <property type="entry name" value="RT_POL"/>
    <property type="match status" value="1"/>
</dbReference>
<name>A0A8K0DLL0_IGNLU</name>
<dbReference type="OrthoDB" id="6761369at2759"/>
<dbReference type="EMBL" id="VTPC01000495">
    <property type="protein sequence ID" value="KAF2905586.1"/>
    <property type="molecule type" value="Genomic_DNA"/>
</dbReference>
<gene>
    <name evidence="3" type="ORF">ILUMI_00590</name>
</gene>
<accession>A0A8K0DLL0</accession>
<dbReference type="PANTHER" id="PTHR19446">
    <property type="entry name" value="REVERSE TRANSCRIPTASES"/>
    <property type="match status" value="1"/>
</dbReference>